<protein>
    <submittedName>
        <fullName evidence="6">ABC transporter ATP-binding protein</fullName>
    </submittedName>
</protein>
<dbReference type="Proteomes" id="UP000586346">
    <property type="component" value="Unassembled WGS sequence"/>
</dbReference>
<dbReference type="InterPro" id="IPR050683">
    <property type="entry name" value="Bact_Polysacc_Export_ATP-bd"/>
</dbReference>
<dbReference type="InterPro" id="IPR027417">
    <property type="entry name" value="P-loop_NTPase"/>
</dbReference>
<dbReference type="InterPro" id="IPR003593">
    <property type="entry name" value="AAA+_ATPase"/>
</dbReference>
<organism evidence="6 7">
    <name type="scientific">Citrobacter braakii</name>
    <dbReference type="NCBI Taxonomy" id="57706"/>
    <lineage>
        <taxon>Bacteria</taxon>
        <taxon>Pseudomonadati</taxon>
        <taxon>Pseudomonadota</taxon>
        <taxon>Gammaproteobacteria</taxon>
        <taxon>Enterobacterales</taxon>
        <taxon>Enterobacteriaceae</taxon>
        <taxon>Citrobacter</taxon>
        <taxon>Citrobacter freundii complex</taxon>
    </lineage>
</organism>
<evidence type="ECO:0000256" key="4">
    <source>
        <dbReference type="ARBA" id="ARBA00022840"/>
    </source>
</evidence>
<dbReference type="CDD" id="cd03220">
    <property type="entry name" value="ABC_KpsT_Wzt"/>
    <property type="match status" value="1"/>
</dbReference>
<proteinExistence type="inferred from homology"/>
<keyword evidence="7" id="KW-1185">Reference proteome</keyword>
<dbReference type="EMBL" id="JACLAH010000005">
    <property type="protein sequence ID" value="MBC2648107.1"/>
    <property type="molecule type" value="Genomic_DNA"/>
</dbReference>
<evidence type="ECO:0000313" key="7">
    <source>
        <dbReference type="Proteomes" id="UP000586346"/>
    </source>
</evidence>
<gene>
    <name evidence="6" type="ORF">H6P72_16015</name>
</gene>
<comment type="similarity">
    <text evidence="1">Belongs to the ABC transporter superfamily.</text>
</comment>
<dbReference type="SUPFAM" id="SSF52540">
    <property type="entry name" value="P-loop containing nucleoside triphosphate hydrolases"/>
    <property type="match status" value="1"/>
</dbReference>
<dbReference type="PROSITE" id="PS50893">
    <property type="entry name" value="ABC_TRANSPORTER_2"/>
    <property type="match status" value="1"/>
</dbReference>
<dbReference type="InterPro" id="IPR017871">
    <property type="entry name" value="ABC_transporter-like_CS"/>
</dbReference>
<dbReference type="InterPro" id="IPR003439">
    <property type="entry name" value="ABC_transporter-like_ATP-bd"/>
</dbReference>
<keyword evidence="4 6" id="KW-0067">ATP-binding</keyword>
<dbReference type="InterPro" id="IPR029439">
    <property type="entry name" value="Wzt_C"/>
</dbReference>
<name>A0ABR6TX01_CITBR</name>
<evidence type="ECO:0000256" key="1">
    <source>
        <dbReference type="ARBA" id="ARBA00005417"/>
    </source>
</evidence>
<evidence type="ECO:0000259" key="5">
    <source>
        <dbReference type="PROSITE" id="PS50893"/>
    </source>
</evidence>
<comment type="caution">
    <text evidence="6">The sequence shown here is derived from an EMBL/GenBank/DDBJ whole genome shotgun (WGS) entry which is preliminary data.</text>
</comment>
<evidence type="ECO:0000313" key="6">
    <source>
        <dbReference type="EMBL" id="MBC2648107.1"/>
    </source>
</evidence>
<dbReference type="Gene3D" id="2.70.50.60">
    <property type="entry name" value="abc- transporter (atp binding component) like domain"/>
    <property type="match status" value="1"/>
</dbReference>
<keyword evidence="2" id="KW-0813">Transport</keyword>
<evidence type="ECO:0000256" key="2">
    <source>
        <dbReference type="ARBA" id="ARBA00022448"/>
    </source>
</evidence>
<dbReference type="PANTHER" id="PTHR46743">
    <property type="entry name" value="TEICHOIC ACIDS EXPORT ATP-BINDING PROTEIN TAGH"/>
    <property type="match status" value="1"/>
</dbReference>
<dbReference type="Gene3D" id="3.40.50.300">
    <property type="entry name" value="P-loop containing nucleotide triphosphate hydrolases"/>
    <property type="match status" value="1"/>
</dbReference>
<dbReference type="Pfam" id="PF00005">
    <property type="entry name" value="ABC_tran"/>
    <property type="match status" value="1"/>
</dbReference>
<sequence length="439" mass="48829">MSFDYAIKVENIGKCYQIYDKPIDRLKQMLSRKDHKYYREFWALRNISFEVKKGETVGIVGKNGSGKSTLLQIICGTLNPTSGEVTTKGRIAALLELGSGFNPEFSGRDNVYMNAALLGLSKAEIDEKFESIIDFADIGPFIDQPVKTYSSGMMVRLAFAVQAQIEPDILIVDEALAVGDAKFQARCFERLKQLKQSGTSILLVTHSTEQIVTHCSKAVLIDSGVVMDIGEPRQVTNYYLDLLFGRSVKSKAKQNQPLETVQNVCSDDVVTLNQSEDVFLGRPNSNSLSYRWGDRKAIILDYILSCEGINYPPALRSGSNIELSMSVRFIEEIFRPIIGFTVKNKEGVTVYGTNSELLEFEDVMSTGSKGSVEIINMSFTCNLAPGDYFISLGIASKASEDVEPHDRRYDAIHIQVEPDKTMFGLSNMNLKMNKLSGDE</sequence>
<feature type="domain" description="ABC transporter" evidence="5">
    <location>
        <begin position="7"/>
        <end position="248"/>
    </location>
</feature>
<dbReference type="PROSITE" id="PS00211">
    <property type="entry name" value="ABC_TRANSPORTER_1"/>
    <property type="match status" value="1"/>
</dbReference>
<dbReference type="CDD" id="cd10147">
    <property type="entry name" value="Wzt_C-like"/>
    <property type="match status" value="1"/>
</dbReference>
<dbReference type="SMART" id="SM00382">
    <property type="entry name" value="AAA"/>
    <property type="match status" value="1"/>
</dbReference>
<dbReference type="GO" id="GO:0005524">
    <property type="term" value="F:ATP binding"/>
    <property type="evidence" value="ECO:0007669"/>
    <property type="project" value="UniProtKB-KW"/>
</dbReference>
<accession>A0ABR6TX01</accession>
<dbReference type="Pfam" id="PF14524">
    <property type="entry name" value="Wzt_C"/>
    <property type="match status" value="1"/>
</dbReference>
<dbReference type="InterPro" id="IPR015860">
    <property type="entry name" value="ABC_transpr_TagH-like"/>
</dbReference>
<evidence type="ECO:0000256" key="3">
    <source>
        <dbReference type="ARBA" id="ARBA00022741"/>
    </source>
</evidence>
<dbReference type="PANTHER" id="PTHR46743:SF2">
    <property type="entry name" value="TEICHOIC ACIDS EXPORT ATP-BINDING PROTEIN TAGH"/>
    <property type="match status" value="1"/>
</dbReference>
<reference evidence="6 7" key="1">
    <citation type="submission" date="2020-08" db="EMBL/GenBank/DDBJ databases">
        <title>Emergence and comparative genomics analysis of Citrobacter in Fennec fox imported from North Africa to China.</title>
        <authorList>
            <person name="Zheng B."/>
        </authorList>
    </citation>
    <scope>NUCLEOTIDE SEQUENCE [LARGE SCALE GENOMIC DNA]</scope>
    <source>
        <strain evidence="6 7">FF371</strain>
    </source>
</reference>
<keyword evidence="3" id="KW-0547">Nucleotide-binding</keyword>
<dbReference type="RefSeq" id="WP_181630349.1">
    <property type="nucleotide sequence ID" value="NZ_CBDITX010000011.1"/>
</dbReference>